<dbReference type="KEGG" id="apuu:APUU_71249A"/>
<dbReference type="RefSeq" id="XP_041561865.1">
    <property type="nucleotide sequence ID" value="XM_041696211.1"/>
</dbReference>
<dbReference type="InterPro" id="IPR051654">
    <property type="entry name" value="Meroterpenoid_MTases"/>
</dbReference>
<reference evidence="6" key="2">
    <citation type="submission" date="2021-02" db="EMBL/GenBank/DDBJ databases">
        <title>Aspergillus puulaauensis MK2 genome sequence.</title>
        <authorList>
            <person name="Futagami T."/>
            <person name="Mori K."/>
            <person name="Kadooka C."/>
            <person name="Tanaka T."/>
        </authorList>
    </citation>
    <scope>NUCLEOTIDE SEQUENCE</scope>
    <source>
        <strain evidence="6">MK2</strain>
    </source>
</reference>
<evidence type="ECO:0000256" key="3">
    <source>
        <dbReference type="ARBA" id="ARBA00022691"/>
    </source>
</evidence>
<dbReference type="InterPro" id="IPR029063">
    <property type="entry name" value="SAM-dependent_MTases_sf"/>
</dbReference>
<keyword evidence="7" id="KW-1185">Reference proteome</keyword>
<reference evidence="6" key="1">
    <citation type="submission" date="2021-01" db="EMBL/GenBank/DDBJ databases">
        <authorList>
            <consortium name="Aspergillus puulaauensis MK2 genome sequencing consortium"/>
            <person name="Kazuki M."/>
            <person name="Futagami T."/>
        </authorList>
    </citation>
    <scope>NUCLEOTIDE SEQUENCE</scope>
    <source>
        <strain evidence="6">MK2</strain>
    </source>
</reference>
<dbReference type="OrthoDB" id="2094832at2759"/>
<dbReference type="InterPro" id="IPR041698">
    <property type="entry name" value="Methyltransf_25"/>
</dbReference>
<dbReference type="GO" id="GO:0016740">
    <property type="term" value="F:transferase activity"/>
    <property type="evidence" value="ECO:0007669"/>
    <property type="project" value="UniProtKB-KW"/>
</dbReference>
<feature type="domain" description="Methyltransferase" evidence="5">
    <location>
        <begin position="105"/>
        <end position="202"/>
    </location>
</feature>
<keyword evidence="3" id="KW-0949">S-adenosyl-L-methionine</keyword>
<gene>
    <name evidence="6" type="ORF">APUU_71249A</name>
</gene>
<accession>A0A7R8ART2</accession>
<dbReference type="PANTHER" id="PTHR35897">
    <property type="entry name" value="METHYLTRANSFERASE AUSD"/>
    <property type="match status" value="1"/>
</dbReference>
<dbReference type="Gene3D" id="3.40.50.150">
    <property type="entry name" value="Vaccinia Virus protein VP39"/>
    <property type="match status" value="1"/>
</dbReference>
<comment type="pathway">
    <text evidence="1">Secondary metabolite biosynthesis.</text>
</comment>
<dbReference type="EMBL" id="AP024449">
    <property type="protein sequence ID" value="BCS29679.1"/>
    <property type="molecule type" value="Genomic_DNA"/>
</dbReference>
<evidence type="ECO:0000256" key="1">
    <source>
        <dbReference type="ARBA" id="ARBA00005179"/>
    </source>
</evidence>
<dbReference type="GeneID" id="64979676"/>
<dbReference type="AlphaFoldDB" id="A0A7R8ART2"/>
<evidence type="ECO:0000259" key="5">
    <source>
        <dbReference type="Pfam" id="PF13649"/>
    </source>
</evidence>
<evidence type="ECO:0000256" key="2">
    <source>
        <dbReference type="ARBA" id="ARBA00022679"/>
    </source>
</evidence>
<evidence type="ECO:0000313" key="7">
    <source>
        <dbReference type="Proteomes" id="UP000654913"/>
    </source>
</evidence>
<protein>
    <recommendedName>
        <fullName evidence="5">Methyltransferase domain-containing protein</fullName>
    </recommendedName>
</protein>
<comment type="similarity">
    <text evidence="4">Belongs to the class I-like SAM-binding methyltransferase superfamily.</text>
</comment>
<dbReference type="SUPFAM" id="SSF53335">
    <property type="entry name" value="S-adenosyl-L-methionine-dependent methyltransferases"/>
    <property type="match status" value="1"/>
</dbReference>
<sequence>MTVDAKIPPSSATAEPTVKRSNSREVDWYHPTLTWLPETTAELFREYSGIPQEQIMKHIHDVREKAWDIYPYPCIGVFRFIDFGAHLCPVYPDVLQRLAAGQTLLDLGCCFGQDLRKLVFDGASSDNLLGVDLHAEFHDLGYELFRDKETLKARFYSQSIFDGEFLPEWHGKIDMIYMGAFLHLFSYDQQKIIISKVLKLLRDRKGSLVFGRHVGAEEGGSIRLNANWELFGHSEATIEKLWKEEGASKGDWQVESRTSSFVLDDMMNGKERPVGQDDRIRMMYFSATRA</sequence>
<name>A0A7R8ART2_9EURO</name>
<dbReference type="Pfam" id="PF13649">
    <property type="entry name" value="Methyltransf_25"/>
    <property type="match status" value="1"/>
</dbReference>
<organism evidence="6 7">
    <name type="scientific">Aspergillus puulaauensis</name>
    <dbReference type="NCBI Taxonomy" id="1220207"/>
    <lineage>
        <taxon>Eukaryota</taxon>
        <taxon>Fungi</taxon>
        <taxon>Dikarya</taxon>
        <taxon>Ascomycota</taxon>
        <taxon>Pezizomycotina</taxon>
        <taxon>Eurotiomycetes</taxon>
        <taxon>Eurotiomycetidae</taxon>
        <taxon>Eurotiales</taxon>
        <taxon>Aspergillaceae</taxon>
        <taxon>Aspergillus</taxon>
    </lineage>
</organism>
<evidence type="ECO:0000256" key="4">
    <source>
        <dbReference type="ARBA" id="ARBA00038314"/>
    </source>
</evidence>
<dbReference type="PANTHER" id="PTHR35897:SF1">
    <property type="entry name" value="METHYLTRANSFERASE AUSD"/>
    <property type="match status" value="1"/>
</dbReference>
<evidence type="ECO:0000313" key="6">
    <source>
        <dbReference type="EMBL" id="BCS29679.1"/>
    </source>
</evidence>
<proteinExistence type="inferred from homology"/>
<keyword evidence="2" id="KW-0808">Transferase</keyword>
<dbReference type="Proteomes" id="UP000654913">
    <property type="component" value="Chromosome 7"/>
</dbReference>